<evidence type="ECO:0000256" key="1">
    <source>
        <dbReference type="SAM" id="MobiDB-lite"/>
    </source>
</evidence>
<sequence>MRANRAASPAFVAAGRRPVGANSMVIGVLRWRRQTGSCVCVAVTAMVFSVAVRFWLAFVAVGPLKVTPIVAMISLVAPVSSASVMWLRDAPLTVNVAVGTSSAPGDQVDRAGLRQRVTGHDQLGGEGGAPVQHPAGAAGGRAQVQLARGDRAAGDVLGVVPVGERPRSAREQQRRDDRGE</sequence>
<accession>A0ABU2N2F8</accession>
<keyword evidence="2" id="KW-1133">Transmembrane helix</keyword>
<feature type="compositionally biased region" description="Basic and acidic residues" evidence="1">
    <location>
        <begin position="164"/>
        <end position="180"/>
    </location>
</feature>
<proteinExistence type="predicted"/>
<gene>
    <name evidence="3" type="ORF">RM445_01005</name>
</gene>
<comment type="caution">
    <text evidence="3">The sequence shown here is derived from an EMBL/GenBank/DDBJ whole genome shotgun (WGS) entry which is preliminary data.</text>
</comment>
<keyword evidence="2" id="KW-0472">Membrane</keyword>
<evidence type="ECO:0000313" key="3">
    <source>
        <dbReference type="EMBL" id="MDT0348101.1"/>
    </source>
</evidence>
<reference evidence="4" key="1">
    <citation type="submission" date="2023-07" db="EMBL/GenBank/DDBJ databases">
        <title>30 novel species of actinomycetes from the DSMZ collection.</title>
        <authorList>
            <person name="Nouioui I."/>
        </authorList>
    </citation>
    <scope>NUCLEOTIDE SEQUENCE [LARGE SCALE GENOMIC DNA]</scope>
    <source>
        <strain evidence="4">DSM 45834</strain>
    </source>
</reference>
<keyword evidence="2" id="KW-0812">Transmembrane</keyword>
<feature type="transmembrane region" description="Helical" evidence="2">
    <location>
        <begin position="66"/>
        <end position="87"/>
    </location>
</feature>
<evidence type="ECO:0000313" key="4">
    <source>
        <dbReference type="Proteomes" id="UP001183202"/>
    </source>
</evidence>
<feature type="transmembrane region" description="Helical" evidence="2">
    <location>
        <begin position="39"/>
        <end position="60"/>
    </location>
</feature>
<name>A0ABU2N2F8_9PSEU</name>
<organism evidence="3 4">
    <name type="scientific">Pseudonocardia charpentierae</name>
    <dbReference type="NCBI Taxonomy" id="3075545"/>
    <lineage>
        <taxon>Bacteria</taxon>
        <taxon>Bacillati</taxon>
        <taxon>Actinomycetota</taxon>
        <taxon>Actinomycetes</taxon>
        <taxon>Pseudonocardiales</taxon>
        <taxon>Pseudonocardiaceae</taxon>
        <taxon>Pseudonocardia</taxon>
    </lineage>
</organism>
<protein>
    <submittedName>
        <fullName evidence="3">Uncharacterized protein</fullName>
    </submittedName>
</protein>
<dbReference type="Proteomes" id="UP001183202">
    <property type="component" value="Unassembled WGS sequence"/>
</dbReference>
<dbReference type="EMBL" id="JAVREJ010000001">
    <property type="protein sequence ID" value="MDT0348101.1"/>
    <property type="molecule type" value="Genomic_DNA"/>
</dbReference>
<evidence type="ECO:0000256" key="2">
    <source>
        <dbReference type="SAM" id="Phobius"/>
    </source>
</evidence>
<feature type="region of interest" description="Disordered" evidence="1">
    <location>
        <begin position="119"/>
        <end position="180"/>
    </location>
</feature>
<keyword evidence="4" id="KW-1185">Reference proteome</keyword>